<organism evidence="1">
    <name type="scientific">Moorena producens (strain JHB)</name>
    <dbReference type="NCBI Taxonomy" id="1454205"/>
    <lineage>
        <taxon>Bacteria</taxon>
        <taxon>Bacillati</taxon>
        <taxon>Cyanobacteriota</taxon>
        <taxon>Cyanophyceae</taxon>
        <taxon>Coleofasciculales</taxon>
        <taxon>Coleofasciculaceae</taxon>
        <taxon>Moorena</taxon>
    </lineage>
</organism>
<accession>A0A1D9FZN1</accession>
<protein>
    <submittedName>
        <fullName evidence="1">Uncharacterized protein</fullName>
    </submittedName>
</protein>
<evidence type="ECO:0000313" key="1">
    <source>
        <dbReference type="EMBL" id="AOY80838.2"/>
    </source>
</evidence>
<proteinExistence type="predicted"/>
<sequence>MNSSRVGILPARKYIESRVGILPARKSIQSRVGILPAPKYLETGKMPVLPRCQFYQDASSTKMPVLPRCRFYRCDPRANLILNAKLARCQFYQDADSTGATQGRFTRPLESAPTLTIIQ</sequence>
<reference evidence="1" key="2">
    <citation type="submission" date="2022-10" db="EMBL/GenBank/DDBJ databases">
        <authorList>
            <person name="Ngo T.-E."/>
        </authorList>
    </citation>
    <scope>NUCLEOTIDE SEQUENCE</scope>
    <source>
        <strain evidence="1">JHB</strain>
    </source>
</reference>
<name>A0A1D9FZN1_MOOP1</name>
<dbReference type="EMBL" id="CP017708">
    <property type="protein sequence ID" value="AOY80838.2"/>
    <property type="molecule type" value="Genomic_DNA"/>
</dbReference>
<gene>
    <name evidence="1" type="ORF">BJP36_13875</name>
</gene>
<reference evidence="1" key="1">
    <citation type="journal article" date="2017" name="Proc. Natl. Acad. Sci. U.S.A.">
        <title>Comparative genomics uncovers the prolific and distinctive metabolic potential of the cyanobacterial genus Moorea.</title>
        <authorList>
            <person name="Leao T."/>
            <person name="Castelao G."/>
            <person name="Korobeynikov A."/>
            <person name="Monroe E.A."/>
            <person name="Podell S."/>
            <person name="Glukhov E."/>
            <person name="Allen E.E."/>
            <person name="Gerwick W.H."/>
            <person name="Gerwick L."/>
        </authorList>
    </citation>
    <scope>NUCLEOTIDE SEQUENCE</scope>
    <source>
        <strain evidence="1">JHB</strain>
    </source>
</reference>
<dbReference type="Proteomes" id="UP000176944">
    <property type="component" value="Chromosome"/>
</dbReference>
<dbReference type="AlphaFoldDB" id="A0A1D9FZN1"/>